<keyword evidence="2" id="KW-1185">Reference proteome</keyword>
<accession>A0ABU4N415</accession>
<dbReference type="Proteomes" id="UP001282474">
    <property type="component" value="Unassembled WGS sequence"/>
</dbReference>
<evidence type="ECO:0008006" key="3">
    <source>
        <dbReference type="Google" id="ProtNLM"/>
    </source>
</evidence>
<protein>
    <recommendedName>
        <fullName evidence="3">Minor tail protein</fullName>
    </recommendedName>
</protein>
<name>A0ABU4N415_9ACTN</name>
<reference evidence="1 2" key="1">
    <citation type="journal article" date="2023" name="Microb. Genom.">
        <title>Mesoterricola silvestris gen. nov., sp. nov., Mesoterricola sediminis sp. nov., Geothrix oryzae sp. nov., Geothrix edaphica sp. nov., Geothrix rubra sp. nov., and Geothrix limicola sp. nov., six novel members of Acidobacteriota isolated from soils.</title>
        <authorList>
            <person name="Weisberg A.J."/>
            <person name="Pearce E."/>
            <person name="Kramer C.G."/>
            <person name="Chang J.H."/>
            <person name="Clarke C.R."/>
        </authorList>
    </citation>
    <scope>NUCLEOTIDE SEQUENCE [LARGE SCALE GENOMIC DNA]</scope>
    <source>
        <strain evidence="1 2">NE20-4-1</strain>
    </source>
</reference>
<sequence>MPMIVDPSAPPITPPETVTSPEGWLTAVVDEPWAGVYLAVDYTAGDTPLAEAADVRKVLITRQDPGTAEAVPVRSGNLAWAIEGTGTAYDHEAPLGVAVAYTARPLYADGTWGPETSLAVVVPAPNPGHSKDLWLKSLEDPGLSLRVMYGAAQGTTSAARQDTATRSGSPYTAVAYDTASAPAESVQVDVLAEDIQQFRALIRSGVLLAQVRPGYQIPDRFFVPADVSEKPTGKLGSTGGYTVTFDIVPIERPDTADQPMVTPEWSYDALAAAFASYDAVEAAYTSYAALSTNGAVG</sequence>
<evidence type="ECO:0000313" key="1">
    <source>
        <dbReference type="EMBL" id="MDX3044062.1"/>
    </source>
</evidence>
<comment type="caution">
    <text evidence="1">The sequence shown here is derived from an EMBL/GenBank/DDBJ whole genome shotgun (WGS) entry which is preliminary data.</text>
</comment>
<dbReference type="RefSeq" id="WP_319703521.1">
    <property type="nucleotide sequence ID" value="NZ_JARAWJ010000067.1"/>
</dbReference>
<proteinExistence type="predicted"/>
<organism evidence="1 2">
    <name type="scientific">Streptomyces caniscabiei</name>
    <dbReference type="NCBI Taxonomy" id="2746961"/>
    <lineage>
        <taxon>Bacteria</taxon>
        <taxon>Bacillati</taxon>
        <taxon>Actinomycetota</taxon>
        <taxon>Actinomycetes</taxon>
        <taxon>Kitasatosporales</taxon>
        <taxon>Streptomycetaceae</taxon>
        <taxon>Streptomyces</taxon>
    </lineage>
</organism>
<evidence type="ECO:0000313" key="2">
    <source>
        <dbReference type="Proteomes" id="UP001282474"/>
    </source>
</evidence>
<dbReference type="EMBL" id="JARAWJ010000067">
    <property type="protein sequence ID" value="MDX3044062.1"/>
    <property type="molecule type" value="Genomic_DNA"/>
</dbReference>
<gene>
    <name evidence="1" type="ORF">PV383_43920</name>
</gene>